<evidence type="ECO:0000313" key="4">
    <source>
        <dbReference type="EMBL" id="SKC73582.1"/>
    </source>
</evidence>
<protein>
    <submittedName>
        <fullName evidence="4">Predicted glycosyl hydrolase</fullName>
    </submittedName>
</protein>
<dbReference type="Proteomes" id="UP000190285">
    <property type="component" value="Unassembled WGS sequence"/>
</dbReference>
<dbReference type="InterPro" id="IPR001611">
    <property type="entry name" value="Leu-rich_rpt"/>
</dbReference>
<keyword evidence="1" id="KW-0433">Leucine-rich repeat</keyword>
<organism evidence="4 5">
    <name type="scientific">Maledivibacter halophilus</name>
    <dbReference type="NCBI Taxonomy" id="36842"/>
    <lineage>
        <taxon>Bacteria</taxon>
        <taxon>Bacillati</taxon>
        <taxon>Bacillota</taxon>
        <taxon>Clostridia</taxon>
        <taxon>Peptostreptococcales</taxon>
        <taxon>Caminicellaceae</taxon>
        <taxon>Maledivibacter</taxon>
    </lineage>
</organism>
<dbReference type="SMART" id="SM00636">
    <property type="entry name" value="Glyco_18"/>
    <property type="match status" value="1"/>
</dbReference>
<dbReference type="EMBL" id="FUZT01000006">
    <property type="protein sequence ID" value="SKC73582.1"/>
    <property type="molecule type" value="Genomic_DNA"/>
</dbReference>
<dbReference type="GO" id="GO:0005975">
    <property type="term" value="P:carbohydrate metabolic process"/>
    <property type="evidence" value="ECO:0007669"/>
    <property type="project" value="InterPro"/>
</dbReference>
<dbReference type="InterPro" id="IPR001223">
    <property type="entry name" value="Glyco_hydro18_cat"/>
</dbReference>
<proteinExistence type="predicted"/>
<dbReference type="SUPFAM" id="SSF51445">
    <property type="entry name" value="(Trans)glycosidases"/>
    <property type="match status" value="1"/>
</dbReference>
<dbReference type="AlphaFoldDB" id="A0A1T5LC60"/>
<dbReference type="InterPro" id="IPR050836">
    <property type="entry name" value="SDS22/Internalin_LRR"/>
</dbReference>
<dbReference type="SMART" id="SM00369">
    <property type="entry name" value="LRR_TYP"/>
    <property type="match status" value="4"/>
</dbReference>
<dbReference type="InterPro" id="IPR029070">
    <property type="entry name" value="Chitinase_insertion_sf"/>
</dbReference>
<accession>A0A1T5LC60</accession>
<dbReference type="STRING" id="36842.SAMN02194393_02745"/>
<dbReference type="PANTHER" id="PTHR46652">
    <property type="entry name" value="LEUCINE-RICH REPEAT AND IQ DOMAIN-CONTAINING PROTEIN 1-RELATED"/>
    <property type="match status" value="1"/>
</dbReference>
<dbReference type="GO" id="GO:0008061">
    <property type="term" value="F:chitin binding"/>
    <property type="evidence" value="ECO:0007669"/>
    <property type="project" value="InterPro"/>
</dbReference>
<dbReference type="InterPro" id="IPR003591">
    <property type="entry name" value="Leu-rich_rpt_typical-subtyp"/>
</dbReference>
<dbReference type="SMART" id="SM00365">
    <property type="entry name" value="LRR_SD22"/>
    <property type="match status" value="5"/>
</dbReference>
<evidence type="ECO:0000256" key="1">
    <source>
        <dbReference type="ARBA" id="ARBA00022614"/>
    </source>
</evidence>
<sequence>MKKNLLLILTIIILLGIPKETLAQENDTYIMHLPSFNISIMGNEVDNLHNRNPILVYNGITYIPVTDTYGKALSFEGNWSQRGLTINASKEPGQFIQDKSVINDINQKYHAVKPSFNVYLNEMTINNKISNYPILVHKDITYFPLVEEYLNKGLNISVKWTEDYGLIISSKANKEEVDNAKNQDINLNKILEKSIRDKLEKPSGAITKSDLLSIKSLNLSTQTLNNLSGIEYLANIEELYIDDNNLVEIQSLASLTKLKVLHLQRNSIENITPLKGLINLKELSLNGNKISSLEPLRGLTNLEKLYFTDNNITDISPLKNLVNLKSLYMKHGNNIINFSPIANYYNNLTDSDLVLNEEELQAVLNSIQSPYLNISELIEEAGQRKVINNFKLNGFYAIASNDQYNSFKKDNSIKIFDSISFGWALIDYDPDTNKSFINISSSTNEFRIPEGYNDISDYMKINKIDTNINIYASKNYEAIFSNSDELINQIVKILRGKNKQYKNLSFNGVVIDFEELPAIHKENYIVFLKKLDNKLTKYNKNLIVAVSPSNSYDFGKISEIADNIILMLHDYDIKNSAGLSVTNNKIDNPNTPIEKIKGDLINILNQIDRDKYMSKLYLQINFSISQWKVGDNAILNQTPYTPKYDNLVERIYKEIESGKNIDDIIGYDHMYQNPYIIYTENGVTNSIWYEDTRSVSAKIKLAKELGLGGISLWRIGNIPNYSSNIYLDTWDYIKRIND</sequence>
<reference evidence="4 5" key="1">
    <citation type="submission" date="2017-02" db="EMBL/GenBank/DDBJ databases">
        <authorList>
            <person name="Peterson S.W."/>
        </authorList>
    </citation>
    <scope>NUCLEOTIDE SEQUENCE [LARGE SCALE GENOMIC DNA]</scope>
    <source>
        <strain evidence="4 5">M1</strain>
    </source>
</reference>
<keyword evidence="5" id="KW-1185">Reference proteome</keyword>
<dbReference type="InterPro" id="IPR011583">
    <property type="entry name" value="Chitinase_II/V-like_cat"/>
</dbReference>
<gene>
    <name evidence="4" type="ORF">SAMN02194393_02745</name>
</gene>
<keyword evidence="2" id="KW-0677">Repeat</keyword>
<dbReference type="InterPro" id="IPR017853">
    <property type="entry name" value="GH"/>
</dbReference>
<dbReference type="PROSITE" id="PS51450">
    <property type="entry name" value="LRR"/>
    <property type="match status" value="4"/>
</dbReference>
<dbReference type="Gene3D" id="3.10.50.10">
    <property type="match status" value="1"/>
</dbReference>
<evidence type="ECO:0000313" key="5">
    <source>
        <dbReference type="Proteomes" id="UP000190285"/>
    </source>
</evidence>
<dbReference type="InterPro" id="IPR025875">
    <property type="entry name" value="Leu-rich_rpt_4"/>
</dbReference>
<dbReference type="Pfam" id="PF12799">
    <property type="entry name" value="LRR_4"/>
    <property type="match status" value="2"/>
</dbReference>
<evidence type="ECO:0000256" key="2">
    <source>
        <dbReference type="ARBA" id="ARBA00022737"/>
    </source>
</evidence>
<dbReference type="GO" id="GO:0016787">
    <property type="term" value="F:hydrolase activity"/>
    <property type="evidence" value="ECO:0007669"/>
    <property type="project" value="UniProtKB-KW"/>
</dbReference>
<feature type="domain" description="GH18" evidence="3">
    <location>
        <begin position="390"/>
        <end position="738"/>
    </location>
</feature>
<dbReference type="RefSeq" id="WP_079492315.1">
    <property type="nucleotide sequence ID" value="NZ_FUZT01000006.1"/>
</dbReference>
<dbReference type="PROSITE" id="PS51910">
    <property type="entry name" value="GH18_2"/>
    <property type="match status" value="1"/>
</dbReference>
<keyword evidence="4" id="KW-0378">Hydrolase</keyword>
<dbReference type="Gene3D" id="3.20.20.80">
    <property type="entry name" value="Glycosidases"/>
    <property type="match status" value="1"/>
</dbReference>
<dbReference type="SUPFAM" id="SSF52075">
    <property type="entry name" value="Outer arm dynein light chain 1"/>
    <property type="match status" value="1"/>
</dbReference>
<dbReference type="OrthoDB" id="9769314at2"/>
<evidence type="ECO:0000259" key="3">
    <source>
        <dbReference type="PROSITE" id="PS51910"/>
    </source>
</evidence>
<dbReference type="Pfam" id="PF00704">
    <property type="entry name" value="Glyco_hydro_18"/>
    <property type="match status" value="1"/>
</dbReference>
<dbReference type="InterPro" id="IPR032675">
    <property type="entry name" value="LRR_dom_sf"/>
</dbReference>
<dbReference type="PANTHER" id="PTHR46652:SF3">
    <property type="entry name" value="LEUCINE-RICH REPEAT-CONTAINING PROTEIN 9"/>
    <property type="match status" value="1"/>
</dbReference>
<dbReference type="Gene3D" id="3.80.10.10">
    <property type="entry name" value="Ribonuclease Inhibitor"/>
    <property type="match status" value="1"/>
</dbReference>
<name>A0A1T5LC60_9FIRM</name>